<accession>A0A8S1TKX3</accession>
<keyword evidence="4" id="KW-1185">Reference proteome</keyword>
<dbReference type="InterPro" id="IPR051685">
    <property type="entry name" value="Ycf3/AcsC/BcsC/TPR_MFPF"/>
</dbReference>
<evidence type="ECO:0000256" key="1">
    <source>
        <dbReference type="ARBA" id="ARBA00022737"/>
    </source>
</evidence>
<name>A0A8S1TKX3_PAROT</name>
<dbReference type="OrthoDB" id="325607at2759"/>
<evidence type="ECO:0000313" key="4">
    <source>
        <dbReference type="Proteomes" id="UP000683925"/>
    </source>
</evidence>
<dbReference type="InterPro" id="IPR019734">
    <property type="entry name" value="TPR_rpt"/>
</dbReference>
<evidence type="ECO:0000256" key="2">
    <source>
        <dbReference type="ARBA" id="ARBA00022803"/>
    </source>
</evidence>
<organism evidence="3 4">
    <name type="scientific">Paramecium octaurelia</name>
    <dbReference type="NCBI Taxonomy" id="43137"/>
    <lineage>
        <taxon>Eukaryota</taxon>
        <taxon>Sar</taxon>
        <taxon>Alveolata</taxon>
        <taxon>Ciliophora</taxon>
        <taxon>Intramacronucleata</taxon>
        <taxon>Oligohymenophorea</taxon>
        <taxon>Peniculida</taxon>
        <taxon>Parameciidae</taxon>
        <taxon>Paramecium</taxon>
    </lineage>
</organism>
<evidence type="ECO:0000313" key="3">
    <source>
        <dbReference type="EMBL" id="CAD8152368.1"/>
    </source>
</evidence>
<evidence type="ECO:0008006" key="5">
    <source>
        <dbReference type="Google" id="ProtNLM"/>
    </source>
</evidence>
<dbReference type="SMART" id="SM00028">
    <property type="entry name" value="TPR"/>
    <property type="match status" value="2"/>
</dbReference>
<gene>
    <name evidence="3" type="ORF">POCTA_138.1.T0260228</name>
</gene>
<keyword evidence="1" id="KW-0677">Repeat</keyword>
<dbReference type="PANTHER" id="PTHR44943:SF4">
    <property type="entry name" value="TPR REPEAT-CONTAINING PROTEIN MJ0798"/>
    <property type="match status" value="1"/>
</dbReference>
<keyword evidence="2" id="KW-0802">TPR repeat</keyword>
<proteinExistence type="predicted"/>
<dbReference type="PANTHER" id="PTHR44943">
    <property type="entry name" value="CELLULOSE SYNTHASE OPERON PROTEIN C"/>
    <property type="match status" value="1"/>
</dbReference>
<comment type="caution">
    <text evidence="3">The sequence shown here is derived from an EMBL/GenBank/DDBJ whole genome shotgun (WGS) entry which is preliminary data.</text>
</comment>
<reference evidence="3" key="1">
    <citation type="submission" date="2021-01" db="EMBL/GenBank/DDBJ databases">
        <authorList>
            <consortium name="Genoscope - CEA"/>
            <person name="William W."/>
        </authorList>
    </citation>
    <scope>NUCLEOTIDE SEQUENCE</scope>
</reference>
<protein>
    <recommendedName>
        <fullName evidence="5">Tetratricopeptide repeat protein</fullName>
    </recommendedName>
</protein>
<dbReference type="Proteomes" id="UP000683925">
    <property type="component" value="Unassembled WGS sequence"/>
</dbReference>
<dbReference type="AlphaFoldDB" id="A0A8S1TKX3"/>
<dbReference type="EMBL" id="CAJJDP010000026">
    <property type="protein sequence ID" value="CAD8152368.1"/>
    <property type="molecule type" value="Genomic_DNA"/>
</dbReference>
<sequence length="134" mass="15897">MKHQNMQIQQYNGIPTLLIIMSLKIEEALKYFDEAIQRNPEGSKYYAEKADTLRAVNRTQEALKFCNIALSIDPYNHNYIVIKILTLLQMNRWDESSQLYEQLQKICPNKQLLEQINRDILIQMEQFNQTFGQQ</sequence>